<dbReference type="EMBL" id="BAAAKV010000010">
    <property type="protein sequence ID" value="GAA1160187.1"/>
    <property type="molecule type" value="Genomic_DNA"/>
</dbReference>
<keyword evidence="3" id="KW-1185">Reference proteome</keyword>
<comment type="caution">
    <text evidence="2">The sequence shown here is derived from an EMBL/GenBank/DDBJ whole genome shotgun (WGS) entry which is preliminary data.</text>
</comment>
<name>A0ABN1UNB4_9ACTN</name>
<gene>
    <name evidence="2" type="ORF">GCM10009654_15530</name>
</gene>
<dbReference type="RefSeq" id="WP_344272087.1">
    <property type="nucleotide sequence ID" value="NZ_BAAAKV010000010.1"/>
</dbReference>
<proteinExistence type="predicted"/>
<dbReference type="Pfam" id="PF09485">
    <property type="entry name" value="CRISPR_Cse2"/>
    <property type="match status" value="1"/>
</dbReference>
<feature type="compositionally biased region" description="Polar residues" evidence="1">
    <location>
        <begin position="1"/>
        <end position="11"/>
    </location>
</feature>
<evidence type="ECO:0008006" key="4">
    <source>
        <dbReference type="Google" id="ProtNLM"/>
    </source>
</evidence>
<evidence type="ECO:0000313" key="2">
    <source>
        <dbReference type="EMBL" id="GAA1160187.1"/>
    </source>
</evidence>
<feature type="region of interest" description="Disordered" evidence="1">
    <location>
        <begin position="261"/>
        <end position="302"/>
    </location>
</feature>
<evidence type="ECO:0000313" key="3">
    <source>
        <dbReference type="Proteomes" id="UP001501371"/>
    </source>
</evidence>
<dbReference type="InterPro" id="IPR013382">
    <property type="entry name" value="CRISPR-assoc_prot_Cse2"/>
</dbReference>
<evidence type="ECO:0000256" key="1">
    <source>
        <dbReference type="SAM" id="MobiDB-lite"/>
    </source>
</evidence>
<sequence length="302" mass="33537">MTTNSPSQDDSLSARPFPSADRRPSPSVPHRATVRCVTRLQGRYRRDNPAAAAALARLRRGVGRPAHDSPDSWGIDGLEDLAEVRQQLAAELAAQETRKFFSADERHKSERRERAEEEAVHLAVTLWALHQQSVRDADMHVSDWGLGRSARHLAHGRTGMAGPATGDGVTADGSQDKRSAIRTDDDLSETLRKRFVRIGTSNSFDALAVRLREMVLLLRTARIPLDYGRLAHQLYAWQNENLRAEVRRTWGREFHLSYEHSGRNARTDSAVAGNGATEEPDTSSPTGEDQSGYADDMYDSGE</sequence>
<dbReference type="InterPro" id="IPR038287">
    <property type="entry name" value="Cse2_sf"/>
</dbReference>
<feature type="region of interest" description="Disordered" evidence="1">
    <location>
        <begin position="159"/>
        <end position="179"/>
    </location>
</feature>
<feature type="region of interest" description="Disordered" evidence="1">
    <location>
        <begin position="1"/>
        <end position="32"/>
    </location>
</feature>
<protein>
    <recommendedName>
        <fullName evidence="4">Type I-E CRISPR-associated protein Cse2/CasB</fullName>
    </recommendedName>
</protein>
<reference evidence="2 3" key="1">
    <citation type="journal article" date="2019" name="Int. J. Syst. Evol. Microbiol.">
        <title>The Global Catalogue of Microorganisms (GCM) 10K type strain sequencing project: providing services to taxonomists for standard genome sequencing and annotation.</title>
        <authorList>
            <consortium name="The Broad Institute Genomics Platform"/>
            <consortium name="The Broad Institute Genome Sequencing Center for Infectious Disease"/>
            <person name="Wu L."/>
            <person name="Ma J."/>
        </authorList>
    </citation>
    <scope>NUCLEOTIDE SEQUENCE [LARGE SCALE GENOMIC DNA]</scope>
    <source>
        <strain evidence="2 3">JCM 12696</strain>
    </source>
</reference>
<accession>A0ABN1UNB4</accession>
<organism evidence="2 3">
    <name type="scientific">Streptomyces hebeiensis</name>
    <dbReference type="NCBI Taxonomy" id="229486"/>
    <lineage>
        <taxon>Bacteria</taxon>
        <taxon>Bacillati</taxon>
        <taxon>Actinomycetota</taxon>
        <taxon>Actinomycetes</taxon>
        <taxon>Kitasatosporales</taxon>
        <taxon>Streptomycetaceae</taxon>
        <taxon>Streptomyces</taxon>
    </lineage>
</organism>
<dbReference type="Gene3D" id="1.10.520.40">
    <property type="entry name" value="CRISPR-associated protein Cse2"/>
    <property type="match status" value="1"/>
</dbReference>
<dbReference type="Proteomes" id="UP001501371">
    <property type="component" value="Unassembled WGS sequence"/>
</dbReference>
<dbReference type="NCBIfam" id="TIGR02548">
    <property type="entry name" value="casB_cse2"/>
    <property type="match status" value="1"/>
</dbReference>